<proteinExistence type="predicted"/>
<keyword evidence="2" id="KW-1185">Reference proteome</keyword>
<protein>
    <recommendedName>
        <fullName evidence="3">F-box domain-containing protein</fullName>
    </recommendedName>
</protein>
<evidence type="ECO:0000313" key="1">
    <source>
        <dbReference type="EMBL" id="PBK82226.1"/>
    </source>
</evidence>
<dbReference type="OrthoDB" id="2977329at2759"/>
<dbReference type="Proteomes" id="UP000217790">
    <property type="component" value="Unassembled WGS sequence"/>
</dbReference>
<organism evidence="1 2">
    <name type="scientific">Armillaria gallica</name>
    <name type="common">Bulbous honey fungus</name>
    <name type="synonym">Armillaria bulbosa</name>
    <dbReference type="NCBI Taxonomy" id="47427"/>
    <lineage>
        <taxon>Eukaryota</taxon>
        <taxon>Fungi</taxon>
        <taxon>Dikarya</taxon>
        <taxon>Basidiomycota</taxon>
        <taxon>Agaricomycotina</taxon>
        <taxon>Agaricomycetes</taxon>
        <taxon>Agaricomycetidae</taxon>
        <taxon>Agaricales</taxon>
        <taxon>Marasmiineae</taxon>
        <taxon>Physalacriaceae</taxon>
        <taxon>Armillaria</taxon>
    </lineage>
</organism>
<dbReference type="AlphaFoldDB" id="A0A2H3D407"/>
<dbReference type="EMBL" id="KZ293720">
    <property type="protein sequence ID" value="PBK82226.1"/>
    <property type="molecule type" value="Genomic_DNA"/>
</dbReference>
<dbReference type="InParanoid" id="A0A2H3D407"/>
<gene>
    <name evidence="1" type="ORF">ARMGADRAFT_740476</name>
</gene>
<sequence length="389" mass="42978">MPSRMSGKFLNRKCSMSLSAVCPSVGGSGEERIIVLSGGGRKSRGSDPITLASVPPSSLPLAFCTQYSCLSCTALRWTSLFWDFYMLPMTTPFTEDGISSDSSLSVPQELLDNILDFLHDDIPTLRTCSLVSHAFLPCSRYHIYSSVNIVHIAELDDFREQYTGQLYQCQNLAALLEHSPHVAPLVTRFGIHTKSRWIADIFEDTSLSPIIQSLRNLSHTELICRRQGLWYEFPVATPRVFLATLRSVPLKIFICEGIVLQTQEQFEDLFTAVANPALKHLSLAGDCGAGDTCEPYPPIRPPLDGLPALESLSIAGEAISSNIAWLFFHQSLYDVRGIRHLSLQIYNGTTSSLLQGLLDEMQGSLESFTLDIILWRGKLLSSSTSASSH</sequence>
<name>A0A2H3D407_ARMGA</name>
<dbReference type="OMA" id="HIFRERY"/>
<accession>A0A2H3D407</accession>
<evidence type="ECO:0008006" key="3">
    <source>
        <dbReference type="Google" id="ProtNLM"/>
    </source>
</evidence>
<evidence type="ECO:0000313" key="2">
    <source>
        <dbReference type="Proteomes" id="UP000217790"/>
    </source>
</evidence>
<reference evidence="2" key="1">
    <citation type="journal article" date="2017" name="Nat. Ecol. Evol.">
        <title>Genome expansion and lineage-specific genetic innovations in the forest pathogenic fungi Armillaria.</title>
        <authorList>
            <person name="Sipos G."/>
            <person name="Prasanna A.N."/>
            <person name="Walter M.C."/>
            <person name="O'Connor E."/>
            <person name="Balint B."/>
            <person name="Krizsan K."/>
            <person name="Kiss B."/>
            <person name="Hess J."/>
            <person name="Varga T."/>
            <person name="Slot J."/>
            <person name="Riley R."/>
            <person name="Boka B."/>
            <person name="Rigling D."/>
            <person name="Barry K."/>
            <person name="Lee J."/>
            <person name="Mihaltcheva S."/>
            <person name="LaButti K."/>
            <person name="Lipzen A."/>
            <person name="Waldron R."/>
            <person name="Moloney N.M."/>
            <person name="Sperisen C."/>
            <person name="Kredics L."/>
            <person name="Vagvoelgyi C."/>
            <person name="Patrignani A."/>
            <person name="Fitzpatrick D."/>
            <person name="Nagy I."/>
            <person name="Doyle S."/>
            <person name="Anderson J.B."/>
            <person name="Grigoriev I.V."/>
            <person name="Gueldener U."/>
            <person name="Muensterkoetter M."/>
            <person name="Nagy L.G."/>
        </authorList>
    </citation>
    <scope>NUCLEOTIDE SEQUENCE [LARGE SCALE GENOMIC DNA]</scope>
    <source>
        <strain evidence="2">Ar21-2</strain>
    </source>
</reference>